<sequence length="1074" mass="120155">MSLDLAQQNDSDYDNSSAGEEDGLYQDVQPDEHDREPDEHDGEEYHESSLGDEDAIANNQLTWAIDHSGGDHRLPVKGFIKMIDSPEFNGSKAIGMLQKRYTIDYGSRRVGSRPAKPEDKFIPEFHLDLIIIIGRPLQPIVKFSTFFDHVTISFKHWRAPYSAKHSHGLSFDMEHRTFRLAKGGTRESWFIVMHPVDSTVDPLLSGSERRKRREKASEHSALKPSHALFLTSYIKKVFLTGVLLGEGVEASWKLDGPQSQSISIVKWETFQEQFMEGWPEYVRKNTQDPFWTENLPAFHAYDYGQNLPIELSTEQLNSLPKETRLRPDDETSDSDDETSDSDDETSDSDDETSDSDSETSDSGNDLSNSGNDLPNSQNDLSNSEDAAARSEGGAEGATPPQSGTQTGDPIPPPHDHQQPFDNYTQDLLRALEDKYRLESIETVSYALAVDIHSIASSNLPNASNDVGVILAPARCLLANRNNVVRQYQHPRDFTFYPLAFHPSYGNFSSAQPPAFLRDNVLAVMEDNMSYQNNGASVLTSGYFQAYSNIKRTIRHSPGNLLATKGIATAALTLPDQDGNLNPRVAAKRQRLLRKLRGEQTPDNPTSSQPFAREQQRIKAAIKEELYAFRMEQVLSVQVSQLADGQRNFATVLQPILQLIRYFSLEQPTYIDVLFAFKERIFPKVLSSFASLFAHASDEFYRRFKAAGSKGLPFALAEGVAAFDRLGSYCFTGFPRSLVGSVLGPLCTIESIEQGGWPFIDPNMLNLQGSGHANLVRWPRMDNGRPIMMHVASIRHHYGPQVAAYCHSEVWFRELGGLTGKGPRGAEEFLVEVLEEMWKPQTIAFVTHQFYRALNKGGRGNAQSVSLTTLQARQEAQEQVTRWAESEHPFSAGEYESIFPVFYPEATSGLRSQTRRDFAQELYWECVNSHGQSSSYLFSKNASWFTVLRAAVQHARAKAMKEEYWISAIMSALAACRIDCVPGSYHGRLSYRRMTRLVGNVPAPSAIAARPGSLKRAAIEAVHQAKRRSQTKSTIDFGCQIPFNAIPPLVEKGFQQLDGQFSKSGMNQKVSQNAI</sequence>
<dbReference type="RefSeq" id="XP_069306733.1">
    <property type="nucleotide sequence ID" value="XM_069451249.1"/>
</dbReference>
<protein>
    <submittedName>
        <fullName evidence="3">Uncharacterized protein</fullName>
    </submittedName>
</protein>
<evidence type="ECO:0000313" key="3">
    <source>
        <dbReference type="EMBL" id="KAL1796157.1"/>
    </source>
</evidence>
<feature type="region of interest" description="Disordered" evidence="1">
    <location>
        <begin position="317"/>
        <end position="420"/>
    </location>
</feature>
<feature type="compositionally biased region" description="Polar residues" evidence="1">
    <location>
        <begin position="1"/>
        <end position="18"/>
    </location>
</feature>
<feature type="compositionally biased region" description="Acidic residues" evidence="1">
    <location>
        <begin position="330"/>
        <end position="359"/>
    </location>
</feature>
<evidence type="ECO:0000313" key="2">
    <source>
        <dbReference type="EMBL" id="KAL1796149.1"/>
    </source>
</evidence>
<feature type="compositionally biased region" description="Polar residues" evidence="1">
    <location>
        <begin position="374"/>
        <end position="383"/>
    </location>
</feature>
<dbReference type="EMBL" id="JBHGVX010000004">
    <property type="protein sequence ID" value="KAL1796149.1"/>
    <property type="molecule type" value="Genomic_DNA"/>
</dbReference>
<evidence type="ECO:0000256" key="1">
    <source>
        <dbReference type="SAM" id="MobiDB-lite"/>
    </source>
</evidence>
<evidence type="ECO:0000313" key="4">
    <source>
        <dbReference type="Proteomes" id="UP001578633"/>
    </source>
</evidence>
<reference evidence="3 4" key="1">
    <citation type="submission" date="2024-09" db="EMBL/GenBank/DDBJ databases">
        <title>T2T genomes of carrot and Alternaria dauci and their utility for understanding host-pathogen interaction during carrot leaf blight disease.</title>
        <authorList>
            <person name="Liu W."/>
            <person name="Xu S."/>
            <person name="Ou C."/>
            <person name="Liu X."/>
            <person name="Zhuang F."/>
            <person name="Deng X.W."/>
        </authorList>
    </citation>
    <scope>NUCLEOTIDE SEQUENCE [LARGE SCALE GENOMIC DNA]</scope>
    <source>
        <strain evidence="3 4">A2016</strain>
    </source>
</reference>
<proteinExistence type="predicted"/>
<feature type="region of interest" description="Disordered" evidence="1">
    <location>
        <begin position="1"/>
        <end position="50"/>
    </location>
</feature>
<comment type="caution">
    <text evidence="3">The sequence shown here is derived from an EMBL/GenBank/DDBJ whole genome shotgun (WGS) entry which is preliminary data.</text>
</comment>
<keyword evidence="4" id="KW-1185">Reference proteome</keyword>
<name>A0ABR3UIT9_9PLEO</name>
<dbReference type="Proteomes" id="UP001578633">
    <property type="component" value="Chromosome 4"/>
</dbReference>
<dbReference type="EMBL" id="JBHGVX010000004">
    <property type="protein sequence ID" value="KAL1796157.1"/>
    <property type="molecule type" value="Genomic_DNA"/>
</dbReference>
<gene>
    <name evidence="2" type="ORF">ACET3X_004689</name>
    <name evidence="3" type="ORF">ACET3X_004697</name>
</gene>
<feature type="compositionally biased region" description="Basic and acidic residues" evidence="1">
    <location>
        <begin position="30"/>
        <end position="49"/>
    </location>
</feature>
<organism evidence="3 4">
    <name type="scientific">Alternaria dauci</name>
    <dbReference type="NCBI Taxonomy" id="48095"/>
    <lineage>
        <taxon>Eukaryota</taxon>
        <taxon>Fungi</taxon>
        <taxon>Dikarya</taxon>
        <taxon>Ascomycota</taxon>
        <taxon>Pezizomycotina</taxon>
        <taxon>Dothideomycetes</taxon>
        <taxon>Pleosporomycetidae</taxon>
        <taxon>Pleosporales</taxon>
        <taxon>Pleosporineae</taxon>
        <taxon>Pleosporaceae</taxon>
        <taxon>Alternaria</taxon>
        <taxon>Alternaria sect. Porri</taxon>
    </lineage>
</organism>
<feature type="compositionally biased region" description="Low complexity" evidence="1">
    <location>
        <begin position="360"/>
        <end position="373"/>
    </location>
</feature>
<dbReference type="GeneID" id="96085011"/>
<accession>A0ABR3UIT9</accession>